<keyword evidence="12 21" id="KW-1133">Transmembrane helix</keyword>
<keyword evidence="8" id="KW-0677">Repeat</keyword>
<evidence type="ECO:0000256" key="19">
    <source>
        <dbReference type="PROSITE-ProRule" id="PRU00076"/>
    </source>
</evidence>
<evidence type="ECO:0000256" key="12">
    <source>
        <dbReference type="ARBA" id="ARBA00022989"/>
    </source>
</evidence>
<dbReference type="OrthoDB" id="4062651at2759"/>
<comment type="catalytic activity">
    <reaction evidence="17">
        <text>L-threonyl-[protein] + ATP = O-phospho-L-threonyl-[protein] + ADP + H(+)</text>
        <dbReference type="Rhea" id="RHEA:46608"/>
        <dbReference type="Rhea" id="RHEA-COMP:11060"/>
        <dbReference type="Rhea" id="RHEA-COMP:11605"/>
        <dbReference type="ChEBI" id="CHEBI:15378"/>
        <dbReference type="ChEBI" id="CHEBI:30013"/>
        <dbReference type="ChEBI" id="CHEBI:30616"/>
        <dbReference type="ChEBI" id="CHEBI:61977"/>
        <dbReference type="ChEBI" id="CHEBI:456216"/>
    </reaction>
</comment>
<dbReference type="Gene3D" id="1.10.510.10">
    <property type="entry name" value="Transferase(Phosphotransferase) domain 1"/>
    <property type="match status" value="1"/>
</dbReference>
<evidence type="ECO:0000256" key="7">
    <source>
        <dbReference type="ARBA" id="ARBA00022729"/>
    </source>
</evidence>
<evidence type="ECO:0000256" key="13">
    <source>
        <dbReference type="ARBA" id="ARBA00023136"/>
    </source>
</evidence>
<dbReference type="PROSITE" id="PS00108">
    <property type="entry name" value="PROTEIN_KINASE_ST"/>
    <property type="match status" value="1"/>
</dbReference>
<dbReference type="Pfam" id="PF12947">
    <property type="entry name" value="EGF_3"/>
    <property type="match status" value="1"/>
</dbReference>
<dbReference type="SMR" id="A0A6I9T1W9"/>
<evidence type="ECO:0000256" key="21">
    <source>
        <dbReference type="SAM" id="Phobius"/>
    </source>
</evidence>
<keyword evidence="7 22" id="KW-0732">Signal</keyword>
<dbReference type="FunFam" id="1.10.510.10:FF:000084">
    <property type="entry name" value="Wall-associated receptor kinase 2"/>
    <property type="match status" value="1"/>
</dbReference>
<dbReference type="InterPro" id="IPR000742">
    <property type="entry name" value="EGF"/>
</dbReference>
<evidence type="ECO:0000259" key="23">
    <source>
        <dbReference type="PROSITE" id="PS50011"/>
    </source>
</evidence>
<feature type="domain" description="EGF-like" evidence="24">
    <location>
        <begin position="302"/>
        <end position="344"/>
    </location>
</feature>
<dbReference type="InterPro" id="IPR000719">
    <property type="entry name" value="Prot_kinase_dom"/>
</dbReference>
<keyword evidence="3 19" id="KW-0245">EGF-like domain</keyword>
<keyword evidence="15" id="KW-0325">Glycoprotein</keyword>
<dbReference type="InterPro" id="IPR025287">
    <property type="entry name" value="WAK_GUB"/>
</dbReference>
<organism evidence="25 26">
    <name type="scientific">Sesamum indicum</name>
    <name type="common">Oriental sesame</name>
    <name type="synonym">Sesamum orientale</name>
    <dbReference type="NCBI Taxonomy" id="4182"/>
    <lineage>
        <taxon>Eukaryota</taxon>
        <taxon>Viridiplantae</taxon>
        <taxon>Streptophyta</taxon>
        <taxon>Embryophyta</taxon>
        <taxon>Tracheophyta</taxon>
        <taxon>Spermatophyta</taxon>
        <taxon>Magnoliopsida</taxon>
        <taxon>eudicotyledons</taxon>
        <taxon>Gunneridae</taxon>
        <taxon>Pentapetalae</taxon>
        <taxon>asterids</taxon>
        <taxon>lamiids</taxon>
        <taxon>Lamiales</taxon>
        <taxon>Pedaliaceae</taxon>
        <taxon>Sesamum</taxon>
    </lineage>
</organism>
<dbReference type="InterPro" id="IPR008271">
    <property type="entry name" value="Ser/Thr_kinase_AS"/>
</dbReference>
<keyword evidence="13 21" id="KW-0472">Membrane</keyword>
<dbReference type="GO" id="GO:0030247">
    <property type="term" value="F:polysaccharide binding"/>
    <property type="evidence" value="ECO:0007669"/>
    <property type="project" value="InterPro"/>
</dbReference>
<evidence type="ECO:0000256" key="10">
    <source>
        <dbReference type="ARBA" id="ARBA00022777"/>
    </source>
</evidence>
<accession>A0A6I9T1W9</accession>
<keyword evidence="25" id="KW-1185">Reference proteome</keyword>
<keyword evidence="4" id="KW-0597">Phosphoprotein</keyword>
<dbReference type="FunFam" id="2.10.25.10:FF:000038">
    <property type="entry name" value="Fibrillin 2"/>
    <property type="match status" value="1"/>
</dbReference>
<dbReference type="InterPro" id="IPR000152">
    <property type="entry name" value="EGF-type_Asp/Asn_hydroxyl_site"/>
</dbReference>
<evidence type="ECO:0000313" key="25">
    <source>
        <dbReference type="Proteomes" id="UP000504604"/>
    </source>
</evidence>
<gene>
    <name evidence="26" type="primary">LOC105161525</name>
</gene>
<feature type="chain" id="PRO_5026747847" evidence="22">
    <location>
        <begin position="30"/>
        <end position="759"/>
    </location>
</feature>
<evidence type="ECO:0000313" key="26">
    <source>
        <dbReference type="RefSeq" id="XP_011077535.1"/>
    </source>
</evidence>
<dbReference type="PROSITE" id="PS01187">
    <property type="entry name" value="EGF_CA"/>
    <property type="match status" value="1"/>
</dbReference>
<evidence type="ECO:0000256" key="14">
    <source>
        <dbReference type="ARBA" id="ARBA00023157"/>
    </source>
</evidence>
<keyword evidence="6 21" id="KW-0812">Transmembrane</keyword>
<dbReference type="InterPro" id="IPR001881">
    <property type="entry name" value="EGF-like_Ca-bd_dom"/>
</dbReference>
<evidence type="ECO:0000256" key="18">
    <source>
        <dbReference type="ARBA" id="ARBA00058961"/>
    </source>
</evidence>
<protein>
    <submittedName>
        <fullName evidence="26">Wall-associated receptor kinase 2-like</fullName>
    </submittedName>
</protein>
<dbReference type="SMART" id="SM00181">
    <property type="entry name" value="EGF"/>
    <property type="match status" value="2"/>
</dbReference>
<keyword evidence="10" id="KW-0418">Kinase</keyword>
<feature type="transmembrane region" description="Helical" evidence="21">
    <location>
        <begin position="355"/>
        <end position="377"/>
    </location>
</feature>
<dbReference type="InterPro" id="IPR024731">
    <property type="entry name" value="NELL2-like_EGF"/>
</dbReference>
<dbReference type="InParanoid" id="A0A6I9T1W9"/>
<keyword evidence="14" id="KW-1015">Disulfide bond</keyword>
<dbReference type="FunCoup" id="A0A6I9T1W9">
    <property type="interactions" value="160"/>
</dbReference>
<evidence type="ECO:0000256" key="15">
    <source>
        <dbReference type="ARBA" id="ARBA00023180"/>
    </source>
</evidence>
<dbReference type="GO" id="GO:0005886">
    <property type="term" value="C:plasma membrane"/>
    <property type="evidence" value="ECO:0007669"/>
    <property type="project" value="TreeGrafter"/>
</dbReference>
<dbReference type="InterPro" id="IPR018097">
    <property type="entry name" value="EGF_Ca-bd_CS"/>
</dbReference>
<evidence type="ECO:0000256" key="3">
    <source>
        <dbReference type="ARBA" id="ARBA00022536"/>
    </source>
</evidence>
<evidence type="ECO:0000256" key="22">
    <source>
        <dbReference type="SAM" id="SignalP"/>
    </source>
</evidence>
<dbReference type="Proteomes" id="UP000504604">
    <property type="component" value="Linkage group LG5"/>
</dbReference>
<comment type="catalytic activity">
    <reaction evidence="16">
        <text>L-seryl-[protein] + ATP = O-phospho-L-seryl-[protein] + ADP + H(+)</text>
        <dbReference type="Rhea" id="RHEA:17989"/>
        <dbReference type="Rhea" id="RHEA-COMP:9863"/>
        <dbReference type="Rhea" id="RHEA-COMP:11604"/>
        <dbReference type="ChEBI" id="CHEBI:15378"/>
        <dbReference type="ChEBI" id="CHEBI:29999"/>
        <dbReference type="ChEBI" id="CHEBI:30616"/>
        <dbReference type="ChEBI" id="CHEBI:83421"/>
        <dbReference type="ChEBI" id="CHEBI:456216"/>
    </reaction>
</comment>
<dbReference type="SUPFAM" id="SSF56112">
    <property type="entry name" value="Protein kinase-like (PK-like)"/>
    <property type="match status" value="1"/>
</dbReference>
<dbReference type="GO" id="GO:0005509">
    <property type="term" value="F:calcium ion binding"/>
    <property type="evidence" value="ECO:0007669"/>
    <property type="project" value="InterPro"/>
</dbReference>
<dbReference type="CDD" id="cd00054">
    <property type="entry name" value="EGF_CA"/>
    <property type="match status" value="2"/>
</dbReference>
<sequence length="759" mass="84237">MTLMHPKLLLHHTPLLFLLLLLNLSLPLAHHLPSNSKPGCQTKCANLIVPYPFGIGINSGCSISPLFDINCDNSSIPPKPFITTTNYEIVHISDNQVRVKNLAAARCYTESGIVTRQNIINMSLASTPYSFSTSNKVTVVGCDDISVFGSDIGKNFTSGCFSVCAKKSDITDRSCTGIGCCQVAIPKGLKNFVAVLISTFNHTWVHSFNPCGYVFVGDEERFQFRIWDLDDESFQNRTTQDVPVVLDWAIGNGTCDRAKKSADFACRGNSSCVDSDTGLGGYRCNCLEGYEGNPYVSPGCTDIDECENNPCDKHATCTNTPGSYSCSCSNGYSGDGRKDGLRCTAVKSQFPAIKFSIGLSVGLLSLFIGVTWLYFGIKKRKLARMREKFFQQNGGLLLKQHMSSNNGGLESTKIFSADELEKATNNYAEDRILGRGGYGMVYQGILPDRRVVAIKKSMIMDQSQIEQFINEVIILTQVNHRNVVKLLGCCLESEVPMLVYEFISNGTLYHHIHNYGEISWFAWKDRLRVAAEAAGALAYLHSAASMPIIHRDVKSSNILLDDSYTAKISDFGASRLVPLDQTQVTTLVQGTLGYLDPEYFQTSQLTEKSDVYSFGVVLAELMTGKTPLSLTKSEEERNLATYFIISIKENRFFQILEPRILREGTLEQLQAIGELANRCLNLKGEERPTMKEVAMELESLRRYTKHPWIQQENTEENEALLGEQSGLSSDLYAINVRPESSIRTYPALDSLDGNVIYPR</sequence>
<dbReference type="FunFam" id="3.30.200.20:FF:000043">
    <property type="entry name" value="Wall-associated receptor kinase 2"/>
    <property type="match status" value="1"/>
</dbReference>
<evidence type="ECO:0000256" key="1">
    <source>
        <dbReference type="ARBA" id="ARBA00004479"/>
    </source>
</evidence>
<dbReference type="Pfam" id="PF00069">
    <property type="entry name" value="Pkinase"/>
    <property type="match status" value="1"/>
</dbReference>
<evidence type="ECO:0000259" key="24">
    <source>
        <dbReference type="PROSITE" id="PS50026"/>
    </source>
</evidence>
<dbReference type="GO" id="GO:0004674">
    <property type="term" value="F:protein serine/threonine kinase activity"/>
    <property type="evidence" value="ECO:0007669"/>
    <property type="project" value="UniProtKB-KW"/>
</dbReference>
<comment type="function">
    <text evidence="18">Serine/threonine-protein kinase that may function as a signaling receptor of extracellular matrix component. Binding to pectin may have significance in the control of cell expansion, morphogenesis and development.</text>
</comment>
<dbReference type="GO" id="GO:0007166">
    <property type="term" value="P:cell surface receptor signaling pathway"/>
    <property type="evidence" value="ECO:0007669"/>
    <property type="project" value="InterPro"/>
</dbReference>
<evidence type="ECO:0000256" key="9">
    <source>
        <dbReference type="ARBA" id="ARBA00022741"/>
    </source>
</evidence>
<evidence type="ECO:0000256" key="8">
    <source>
        <dbReference type="ARBA" id="ARBA00022737"/>
    </source>
</evidence>
<evidence type="ECO:0000256" key="5">
    <source>
        <dbReference type="ARBA" id="ARBA00022679"/>
    </source>
</evidence>
<keyword evidence="5" id="KW-0808">Transferase</keyword>
<keyword evidence="2" id="KW-0723">Serine/threonine-protein kinase</keyword>
<dbReference type="KEGG" id="sind:105161525"/>
<evidence type="ECO:0000256" key="11">
    <source>
        <dbReference type="ARBA" id="ARBA00022840"/>
    </source>
</evidence>
<dbReference type="AlphaFoldDB" id="A0A6I9T1W9"/>
<dbReference type="GeneID" id="105161525"/>
<dbReference type="RefSeq" id="XP_011077535.1">
    <property type="nucleotide sequence ID" value="XM_011079233.2"/>
</dbReference>
<keyword evidence="9 20" id="KW-0547">Nucleotide-binding</keyword>
<reference evidence="26" key="1">
    <citation type="submission" date="2025-08" db="UniProtKB">
        <authorList>
            <consortium name="RefSeq"/>
        </authorList>
    </citation>
    <scope>IDENTIFICATION</scope>
</reference>
<comment type="subcellular location">
    <subcellularLocation>
        <location evidence="1">Membrane</location>
        <topology evidence="1">Single-pass type I membrane protein</topology>
    </subcellularLocation>
</comment>
<evidence type="ECO:0000256" key="6">
    <source>
        <dbReference type="ARBA" id="ARBA00022692"/>
    </source>
</evidence>
<comment type="caution">
    <text evidence="19">Lacks conserved residue(s) required for the propagation of feature annotation.</text>
</comment>
<evidence type="ECO:0000256" key="2">
    <source>
        <dbReference type="ARBA" id="ARBA00022527"/>
    </source>
</evidence>
<evidence type="ECO:0000256" key="16">
    <source>
        <dbReference type="ARBA" id="ARBA00047558"/>
    </source>
</evidence>
<dbReference type="GO" id="GO:0005524">
    <property type="term" value="F:ATP binding"/>
    <property type="evidence" value="ECO:0007669"/>
    <property type="project" value="UniProtKB-UniRule"/>
</dbReference>
<dbReference type="InterPro" id="IPR045274">
    <property type="entry name" value="WAK-like"/>
</dbReference>
<name>A0A6I9T1W9_SESIN</name>
<dbReference type="CDD" id="cd14066">
    <property type="entry name" value="STKc_IRAK"/>
    <property type="match status" value="1"/>
</dbReference>
<dbReference type="Gene3D" id="2.10.25.10">
    <property type="entry name" value="Laminin"/>
    <property type="match status" value="2"/>
</dbReference>
<dbReference type="InterPro" id="IPR011009">
    <property type="entry name" value="Kinase-like_dom_sf"/>
</dbReference>
<dbReference type="PANTHER" id="PTHR27005">
    <property type="entry name" value="WALL-ASSOCIATED RECEPTOR KINASE-LIKE 21"/>
    <property type="match status" value="1"/>
</dbReference>
<dbReference type="PROSITE" id="PS00010">
    <property type="entry name" value="ASX_HYDROXYL"/>
    <property type="match status" value="1"/>
</dbReference>
<dbReference type="SMART" id="SM00220">
    <property type="entry name" value="S_TKc"/>
    <property type="match status" value="1"/>
</dbReference>
<keyword evidence="11 20" id="KW-0067">ATP-binding</keyword>
<feature type="binding site" evidence="20">
    <location>
        <position position="456"/>
    </location>
    <ligand>
        <name>ATP</name>
        <dbReference type="ChEBI" id="CHEBI:30616"/>
    </ligand>
</feature>
<dbReference type="Pfam" id="PF13947">
    <property type="entry name" value="GUB_WAK_bind"/>
    <property type="match status" value="1"/>
</dbReference>
<dbReference type="InterPro" id="IPR017441">
    <property type="entry name" value="Protein_kinase_ATP_BS"/>
</dbReference>
<feature type="signal peptide" evidence="22">
    <location>
        <begin position="1"/>
        <end position="29"/>
    </location>
</feature>
<proteinExistence type="predicted"/>
<feature type="domain" description="Protein kinase" evidence="23">
    <location>
        <begin position="427"/>
        <end position="709"/>
    </location>
</feature>
<dbReference type="SMART" id="SM00179">
    <property type="entry name" value="EGF_CA"/>
    <property type="match status" value="2"/>
</dbReference>
<evidence type="ECO:0000256" key="17">
    <source>
        <dbReference type="ARBA" id="ARBA00047951"/>
    </source>
</evidence>
<dbReference type="PANTHER" id="PTHR27005:SF283">
    <property type="entry name" value="OS02G0633066 PROTEIN"/>
    <property type="match status" value="1"/>
</dbReference>
<dbReference type="Gene3D" id="3.30.200.20">
    <property type="entry name" value="Phosphorylase Kinase, domain 1"/>
    <property type="match status" value="1"/>
</dbReference>
<evidence type="ECO:0000256" key="4">
    <source>
        <dbReference type="ARBA" id="ARBA00022553"/>
    </source>
</evidence>
<dbReference type="PROSITE" id="PS50026">
    <property type="entry name" value="EGF_3"/>
    <property type="match status" value="1"/>
</dbReference>
<dbReference type="PROSITE" id="PS50011">
    <property type="entry name" value="PROTEIN_KINASE_DOM"/>
    <property type="match status" value="1"/>
</dbReference>
<dbReference type="PROSITE" id="PS00107">
    <property type="entry name" value="PROTEIN_KINASE_ATP"/>
    <property type="match status" value="1"/>
</dbReference>
<dbReference type="SUPFAM" id="SSF57196">
    <property type="entry name" value="EGF/Laminin"/>
    <property type="match status" value="1"/>
</dbReference>
<evidence type="ECO:0000256" key="20">
    <source>
        <dbReference type="PROSITE-ProRule" id="PRU10141"/>
    </source>
</evidence>